<feature type="repeat" description="ANK" evidence="3">
    <location>
        <begin position="288"/>
        <end position="324"/>
    </location>
</feature>
<dbReference type="SUPFAM" id="SSF48403">
    <property type="entry name" value="Ankyrin repeat"/>
    <property type="match status" value="2"/>
</dbReference>
<gene>
    <name evidence="4" type="ORF">FSP39_024696</name>
</gene>
<evidence type="ECO:0000256" key="3">
    <source>
        <dbReference type="PROSITE-ProRule" id="PRU00023"/>
    </source>
</evidence>
<dbReference type="Proteomes" id="UP001186944">
    <property type="component" value="Unassembled WGS sequence"/>
</dbReference>
<evidence type="ECO:0000256" key="1">
    <source>
        <dbReference type="ARBA" id="ARBA00022737"/>
    </source>
</evidence>
<proteinExistence type="predicted"/>
<organism evidence="4 5">
    <name type="scientific">Pinctada imbricata</name>
    <name type="common">Atlantic pearl-oyster</name>
    <name type="synonym">Pinctada martensii</name>
    <dbReference type="NCBI Taxonomy" id="66713"/>
    <lineage>
        <taxon>Eukaryota</taxon>
        <taxon>Metazoa</taxon>
        <taxon>Spiralia</taxon>
        <taxon>Lophotrochozoa</taxon>
        <taxon>Mollusca</taxon>
        <taxon>Bivalvia</taxon>
        <taxon>Autobranchia</taxon>
        <taxon>Pteriomorphia</taxon>
        <taxon>Pterioida</taxon>
        <taxon>Pterioidea</taxon>
        <taxon>Pteriidae</taxon>
        <taxon>Pinctada</taxon>
    </lineage>
</organism>
<keyword evidence="1" id="KW-0677">Repeat</keyword>
<dbReference type="AlphaFoldDB" id="A0AA89C1W6"/>
<evidence type="ECO:0000313" key="4">
    <source>
        <dbReference type="EMBL" id="KAK3105412.1"/>
    </source>
</evidence>
<dbReference type="InterPro" id="IPR002110">
    <property type="entry name" value="Ankyrin_rpt"/>
</dbReference>
<keyword evidence="5" id="KW-1185">Reference proteome</keyword>
<accession>A0AA89C1W6</accession>
<evidence type="ECO:0000313" key="5">
    <source>
        <dbReference type="Proteomes" id="UP001186944"/>
    </source>
</evidence>
<sequence>MILTDVFQTKIGVAIQQGDFRLVKSLIDGGENVHFTDRKGNTYLHYVCTMYRPYVFHVIAGAGIDINAQNKYGYTPLHVTALSKEGLHVGDLMAYGADPSVLSYDGKTAMEMATKRKYWRQVYEKYKPGIFQAVEDHDVERVKELLHCWCKMDSKRGSQTLRQVAAAKKYHDIVRILDQHRYTLDVIYGVLELDYQRVQDAVKKSWCNINFVNKACRRKHVLQHAIRMRELDYVKILCDWGADVNLLVNAHDFLMGPLYYEVIDVNTPPDIMWTVLKSNVNFNIKDERGRNALTYALDRGNGEISLDVFKFMLQNGAYLGDRDDTGVGTREVAKFAWRLDVMSLIDKFYIKVIRDSDISMLRRLAIDGYCGLFIYFNYRDSYVYASGNETDDALKFIEWLPGFQDRVSKLHSGIRDGESISHITNLIENYEERTMLINAKDKGLRTPLILATLFARDDIVKYLLTLQGLDVNGVDCCKRSALHYTYVLGVDGENIRRLLIQAGIERSLTDVRGRTAEQYDVIPNKQQWIDREIMAQYGMEYELKCVEKYQELRRIIRAKKEGLNEFTECLRDFTIPVASFPKVLDPLMPAYRDLIFLAVDYGKEDIAIRLANIGADLSRKEKARFG</sequence>
<dbReference type="InterPro" id="IPR036770">
    <property type="entry name" value="Ankyrin_rpt-contain_sf"/>
</dbReference>
<reference evidence="4" key="1">
    <citation type="submission" date="2019-08" db="EMBL/GenBank/DDBJ databases">
        <title>The improved chromosome-level genome for the pearl oyster Pinctada fucata martensii using PacBio sequencing and Hi-C.</title>
        <authorList>
            <person name="Zheng Z."/>
        </authorList>
    </citation>
    <scope>NUCLEOTIDE SEQUENCE</scope>
    <source>
        <strain evidence="4">ZZ-2019</strain>
        <tissue evidence="4">Adductor muscle</tissue>
    </source>
</reference>
<dbReference type="Gene3D" id="1.25.40.20">
    <property type="entry name" value="Ankyrin repeat-containing domain"/>
    <property type="match status" value="3"/>
</dbReference>
<dbReference type="EMBL" id="VSWD01000004">
    <property type="protein sequence ID" value="KAK3105412.1"/>
    <property type="molecule type" value="Genomic_DNA"/>
</dbReference>
<evidence type="ECO:0000256" key="2">
    <source>
        <dbReference type="ARBA" id="ARBA00023043"/>
    </source>
</evidence>
<protein>
    <recommendedName>
        <fullName evidence="6">Ankyrin repeat protein</fullName>
    </recommendedName>
</protein>
<dbReference type="SMART" id="SM00248">
    <property type="entry name" value="ANK"/>
    <property type="match status" value="8"/>
</dbReference>
<dbReference type="PANTHER" id="PTHR24198">
    <property type="entry name" value="ANKYRIN REPEAT AND PROTEIN KINASE DOMAIN-CONTAINING PROTEIN"/>
    <property type="match status" value="1"/>
</dbReference>
<evidence type="ECO:0008006" key="6">
    <source>
        <dbReference type="Google" id="ProtNLM"/>
    </source>
</evidence>
<dbReference type="PROSITE" id="PS50088">
    <property type="entry name" value="ANK_REPEAT"/>
    <property type="match status" value="1"/>
</dbReference>
<name>A0AA89C1W6_PINIB</name>
<comment type="caution">
    <text evidence="4">The sequence shown here is derived from an EMBL/GenBank/DDBJ whole genome shotgun (WGS) entry which is preliminary data.</text>
</comment>
<dbReference type="Pfam" id="PF12796">
    <property type="entry name" value="Ank_2"/>
    <property type="match status" value="1"/>
</dbReference>
<dbReference type="PANTHER" id="PTHR24198:SF165">
    <property type="entry name" value="ANKYRIN REPEAT-CONTAINING PROTEIN-RELATED"/>
    <property type="match status" value="1"/>
</dbReference>
<keyword evidence="2 3" id="KW-0040">ANK repeat</keyword>